<keyword evidence="4" id="KW-1185">Reference proteome</keyword>
<feature type="compositionally biased region" description="Polar residues" evidence="1">
    <location>
        <begin position="19"/>
        <end position="28"/>
    </location>
</feature>
<evidence type="ECO:0000256" key="2">
    <source>
        <dbReference type="SAM" id="Phobius"/>
    </source>
</evidence>
<feature type="transmembrane region" description="Helical" evidence="2">
    <location>
        <begin position="63"/>
        <end position="89"/>
    </location>
</feature>
<comment type="caution">
    <text evidence="3">The sequence shown here is derived from an EMBL/GenBank/DDBJ whole genome shotgun (WGS) entry which is preliminary data.</text>
</comment>
<keyword evidence="2" id="KW-0812">Transmembrane</keyword>
<dbReference type="OrthoDB" id="2154696at2"/>
<name>A0A2U1T6E3_9CORY</name>
<gene>
    <name evidence="3" type="ORF">DF222_07005</name>
</gene>
<dbReference type="EMBL" id="QEEZ01000011">
    <property type="protein sequence ID" value="PWC01559.1"/>
    <property type="molecule type" value="Genomic_DNA"/>
</dbReference>
<dbReference type="AlphaFoldDB" id="A0A2U1T6E3"/>
<sequence>MNKSENLHRSADDAATVSRRGQSTTPRTATAGASRVEEVTNQSGQEAWVGTDRADVSSGNSAWGAIIAGVFTFLALLLILGLGAAALGLQAAGGWALGLWTLIGLVVAFLAAGYITGALAVRSGLLNGFLTWAVSLVSVLFLTGLLGTSILSGVTSAIGGVADTAAQTVSVDGQQAGDAAEGAASNVDQQDVNQAQQQANEVADEAAQTVQEAAPEVGAGIWWTLLGLIAGAVISAFAGAAGARSVITKRKELTTAER</sequence>
<dbReference type="KEGG" id="cyz:C3B44_04170"/>
<protein>
    <submittedName>
        <fullName evidence="3">Uncharacterized protein</fullName>
    </submittedName>
</protein>
<feature type="transmembrane region" description="Helical" evidence="2">
    <location>
        <begin position="95"/>
        <end position="117"/>
    </location>
</feature>
<keyword evidence="2" id="KW-1133">Transmembrane helix</keyword>
<evidence type="ECO:0000313" key="3">
    <source>
        <dbReference type="EMBL" id="PWC01559.1"/>
    </source>
</evidence>
<keyword evidence="2" id="KW-0472">Membrane</keyword>
<dbReference type="Proteomes" id="UP000244989">
    <property type="component" value="Unassembled WGS sequence"/>
</dbReference>
<feature type="transmembrane region" description="Helical" evidence="2">
    <location>
        <begin position="221"/>
        <end position="243"/>
    </location>
</feature>
<evidence type="ECO:0000256" key="1">
    <source>
        <dbReference type="SAM" id="MobiDB-lite"/>
    </source>
</evidence>
<feature type="region of interest" description="Disordered" evidence="1">
    <location>
        <begin position="1"/>
        <end position="44"/>
    </location>
</feature>
<reference evidence="4" key="1">
    <citation type="submission" date="2018-04" db="EMBL/GenBank/DDBJ databases">
        <authorList>
            <person name="Liu S."/>
            <person name="Wang Z."/>
            <person name="Li J."/>
        </authorList>
    </citation>
    <scope>NUCLEOTIDE SEQUENCE [LARGE SCALE GENOMIC DNA]</scope>
    <source>
        <strain evidence="4">2189</strain>
    </source>
</reference>
<accession>A0A2U1T6E3</accession>
<organism evidence="3 4">
    <name type="scientific">Corynebacterium yudongzhengii</name>
    <dbReference type="NCBI Taxonomy" id="2080740"/>
    <lineage>
        <taxon>Bacteria</taxon>
        <taxon>Bacillati</taxon>
        <taxon>Actinomycetota</taxon>
        <taxon>Actinomycetes</taxon>
        <taxon>Mycobacteriales</taxon>
        <taxon>Corynebacteriaceae</taxon>
        <taxon>Corynebacterium</taxon>
    </lineage>
</organism>
<feature type="compositionally biased region" description="Basic and acidic residues" evidence="1">
    <location>
        <begin position="1"/>
        <end position="12"/>
    </location>
</feature>
<feature type="transmembrane region" description="Helical" evidence="2">
    <location>
        <begin position="129"/>
        <end position="151"/>
    </location>
</feature>
<evidence type="ECO:0000313" key="4">
    <source>
        <dbReference type="Proteomes" id="UP000244989"/>
    </source>
</evidence>
<proteinExistence type="predicted"/>